<keyword evidence="1" id="KW-0472">Membrane</keyword>
<gene>
    <name evidence="2" type="primary">similar to GK21443</name>
    <name evidence="2" type="ORF">CLUMA_CG014357</name>
</gene>
<protein>
    <submittedName>
        <fullName evidence="2">CLUMA_CG014357, isoform B</fullName>
    </submittedName>
</protein>
<evidence type="ECO:0000256" key="1">
    <source>
        <dbReference type="SAM" id="Phobius"/>
    </source>
</evidence>
<accession>A0A1J1ILT0</accession>
<dbReference type="EMBL" id="CVRI01000055">
    <property type="protein sequence ID" value="CRL01120.1"/>
    <property type="molecule type" value="Genomic_DNA"/>
</dbReference>
<dbReference type="OrthoDB" id="5599753at2759"/>
<sequence length="89" mass="9906">MAAEIVYYNPELLTTPTHIVCPKCHSPTNTNVELPRGIKFHEITYISDAVYVLGCHILSMIAELFVIIAKSAIVMLEVIKTTTDSVKMI</sequence>
<keyword evidence="1" id="KW-0812">Transmembrane</keyword>
<reference evidence="2 3" key="1">
    <citation type="submission" date="2015-04" db="EMBL/GenBank/DDBJ databases">
        <authorList>
            <person name="Syromyatnikov M.Y."/>
            <person name="Popov V.N."/>
        </authorList>
    </citation>
    <scope>NUCLEOTIDE SEQUENCE [LARGE SCALE GENOMIC DNA]</scope>
</reference>
<evidence type="ECO:0000313" key="2">
    <source>
        <dbReference type="EMBL" id="CRL01120.1"/>
    </source>
</evidence>
<keyword evidence="1" id="KW-1133">Transmembrane helix</keyword>
<dbReference type="AlphaFoldDB" id="A0A1J1ILT0"/>
<feature type="transmembrane region" description="Helical" evidence="1">
    <location>
        <begin position="49"/>
        <end position="69"/>
    </location>
</feature>
<proteinExistence type="predicted"/>
<keyword evidence="3" id="KW-1185">Reference proteome</keyword>
<dbReference type="Proteomes" id="UP000183832">
    <property type="component" value="Unassembled WGS sequence"/>
</dbReference>
<evidence type="ECO:0000313" key="3">
    <source>
        <dbReference type="Proteomes" id="UP000183832"/>
    </source>
</evidence>
<name>A0A1J1ILT0_9DIPT</name>
<organism evidence="2 3">
    <name type="scientific">Clunio marinus</name>
    <dbReference type="NCBI Taxonomy" id="568069"/>
    <lineage>
        <taxon>Eukaryota</taxon>
        <taxon>Metazoa</taxon>
        <taxon>Ecdysozoa</taxon>
        <taxon>Arthropoda</taxon>
        <taxon>Hexapoda</taxon>
        <taxon>Insecta</taxon>
        <taxon>Pterygota</taxon>
        <taxon>Neoptera</taxon>
        <taxon>Endopterygota</taxon>
        <taxon>Diptera</taxon>
        <taxon>Nematocera</taxon>
        <taxon>Chironomoidea</taxon>
        <taxon>Chironomidae</taxon>
        <taxon>Clunio</taxon>
    </lineage>
</organism>